<feature type="domain" description="PAS" evidence="4">
    <location>
        <begin position="290"/>
        <end position="360"/>
    </location>
</feature>
<feature type="domain" description="PAS" evidence="4">
    <location>
        <begin position="164"/>
        <end position="234"/>
    </location>
</feature>
<evidence type="ECO:0000256" key="1">
    <source>
        <dbReference type="ARBA" id="ARBA00023015"/>
    </source>
</evidence>
<dbReference type="SUPFAM" id="SSF55785">
    <property type="entry name" value="PYP-like sensor domain (PAS domain)"/>
    <property type="match status" value="3"/>
</dbReference>
<dbReference type="Pfam" id="PF15915">
    <property type="entry name" value="BAT"/>
    <property type="match status" value="1"/>
</dbReference>
<dbReference type="Proteomes" id="UP000302218">
    <property type="component" value="Chromosome"/>
</dbReference>
<reference evidence="7" key="1">
    <citation type="submission" date="2019-05" db="EMBL/GenBank/DDBJ databases">
        <title>Genome sequence and methylation pattern of the halophilic Archaeon Natrinema versiforme BOL5-4.</title>
        <authorList>
            <person name="DasSarma P."/>
            <person name="Anton B.P."/>
            <person name="DasSarma S.L."/>
            <person name="Martinez F.L."/>
            <person name="Guzman D."/>
            <person name="Roberts R.J."/>
            <person name="DasSarma S."/>
        </authorList>
    </citation>
    <scope>NUCLEOTIDE SEQUENCE [LARGE SCALE GENOMIC DNA]</scope>
    <source>
        <strain evidence="7">BOL5-4</strain>
    </source>
</reference>
<dbReference type="EMBL" id="CP040330">
    <property type="protein sequence ID" value="QCS43703.1"/>
    <property type="molecule type" value="Genomic_DNA"/>
</dbReference>
<feature type="domain" description="PAC" evidence="5">
    <location>
        <begin position="237"/>
        <end position="289"/>
    </location>
</feature>
<dbReference type="KEGG" id="nvr:FEJ81_15590"/>
<dbReference type="Gene3D" id="3.30.450.20">
    <property type="entry name" value="PAS domain"/>
    <property type="match status" value="3"/>
</dbReference>
<evidence type="ECO:0000259" key="5">
    <source>
        <dbReference type="PROSITE" id="PS50113"/>
    </source>
</evidence>
<sequence length="813" mass="90750">MRDNPCDHAASPDETSRAAERSDRQIDCIDVSELSGVISDAAIALLDAGGRVTAWNDGAYQLMGYDEATIGGSHYRTCFPADARESGRPERILERARADGKAEDDGWRVRSDGSRFWAHEEIAPIREGGAVGGDAPDGADLRGYVWFVHDRTEERERKRQLREEKAFTESVFEAQPDIVYAFDADENYLEWNDRAPEVTGYTESELAEMSPLEFVVPEHRERIAEAVQRVLEEDEYVAVEADLLTKDGRRIPHEFNSARITGIDGSVLGFTGTARDITDRKARERELREEKAFTESILEAQPDILYAYDPEGNLIEWNEQFQRVTGYEPDDLTGMHPLKFIAPADRDGIGDAIDRILEEGERITTEGQILTEDGRRIPYEFNSARITDDDGAVLGFTGVGRDITDRKARERELERLERLNAIVRTIDETMVAAETREEIETAIVEGFAAADVYRFAVIGRADPATTSDGYSWEPAARAGIDAATVEEVLPSFVDPPADGSGTSPFETRTVQCYRHLHESPIDEWRAGADDRGYGSVAVVPITASDRSFGALVIGADEPSAFADREREVLQEFGGTIGHAINAMAVRRLLYTDTVVELEFESTDRGDVCIDLSQRGSCTLSIDHVLPLTDEVFVYYLTVTDIDPEEVRDVARDDPAITELRRIDETEDESYWEVVVRSSTITDLLGEYGARLQSKVVRDGVAEFTVQVSPDVNLRELVGAVTSAYPDTRLVSKRTVDRPVETRGDFRRTVESLLTEKQRLALEAAYHGGYFEWPTRNSDASEIADRLGIARQTFHQHLRVAQAKLLSAYFGGDE</sequence>
<dbReference type="CDD" id="cd00130">
    <property type="entry name" value="PAS"/>
    <property type="match status" value="3"/>
</dbReference>
<dbReference type="PROSITE" id="PS50113">
    <property type="entry name" value="PAC"/>
    <property type="match status" value="2"/>
</dbReference>
<dbReference type="Pfam" id="PF13426">
    <property type="entry name" value="PAS_9"/>
    <property type="match status" value="1"/>
</dbReference>
<dbReference type="GeneID" id="40266725"/>
<dbReference type="InterPro" id="IPR013324">
    <property type="entry name" value="RNA_pol_sigma_r3/r4-like"/>
</dbReference>
<feature type="region of interest" description="Disordered" evidence="3">
    <location>
        <begin position="1"/>
        <end position="21"/>
    </location>
</feature>
<dbReference type="AlphaFoldDB" id="A0A4P8WMY5"/>
<dbReference type="OrthoDB" id="165911at2157"/>
<accession>A0A4P8WMY5</accession>
<dbReference type="InterPro" id="IPR013656">
    <property type="entry name" value="PAS_4"/>
</dbReference>
<dbReference type="InterPro" id="IPR035965">
    <property type="entry name" value="PAS-like_dom_sf"/>
</dbReference>
<dbReference type="SMART" id="SM00086">
    <property type="entry name" value="PAC"/>
    <property type="match status" value="2"/>
</dbReference>
<dbReference type="RefSeq" id="WP_138246155.1">
    <property type="nucleotide sequence ID" value="NZ_CP040330.1"/>
</dbReference>
<gene>
    <name evidence="6" type="ORF">FEJ81_15590</name>
</gene>
<dbReference type="SMART" id="SM00091">
    <property type="entry name" value="PAS"/>
    <property type="match status" value="3"/>
</dbReference>
<dbReference type="InterPro" id="IPR001610">
    <property type="entry name" value="PAC"/>
</dbReference>
<evidence type="ECO:0000313" key="6">
    <source>
        <dbReference type="EMBL" id="QCS43703.1"/>
    </source>
</evidence>
<feature type="domain" description="PAC" evidence="5">
    <location>
        <begin position="363"/>
        <end position="415"/>
    </location>
</feature>
<protein>
    <submittedName>
        <fullName evidence="6">PAS domain S-box protein</fullName>
    </submittedName>
</protein>
<dbReference type="Pfam" id="PF04967">
    <property type="entry name" value="HTH_10"/>
    <property type="match status" value="1"/>
</dbReference>
<dbReference type="Pfam" id="PF08448">
    <property type="entry name" value="PAS_4"/>
    <property type="match status" value="2"/>
</dbReference>
<dbReference type="NCBIfam" id="TIGR00229">
    <property type="entry name" value="sensory_box"/>
    <property type="match status" value="3"/>
</dbReference>
<dbReference type="InterPro" id="IPR029016">
    <property type="entry name" value="GAF-like_dom_sf"/>
</dbReference>
<dbReference type="PROSITE" id="PS50112">
    <property type="entry name" value="PAS"/>
    <property type="match status" value="2"/>
</dbReference>
<dbReference type="Gene3D" id="3.30.450.40">
    <property type="match status" value="1"/>
</dbReference>
<dbReference type="SUPFAM" id="SSF88659">
    <property type="entry name" value="Sigma3 and sigma4 domains of RNA polymerase sigma factors"/>
    <property type="match status" value="1"/>
</dbReference>
<evidence type="ECO:0000256" key="3">
    <source>
        <dbReference type="SAM" id="MobiDB-lite"/>
    </source>
</evidence>
<keyword evidence="1" id="KW-0805">Transcription regulation</keyword>
<dbReference type="InterPro" id="IPR003018">
    <property type="entry name" value="GAF"/>
</dbReference>
<dbReference type="InterPro" id="IPR052155">
    <property type="entry name" value="Biofilm_reg_signaling"/>
</dbReference>
<dbReference type="Pfam" id="PF13185">
    <property type="entry name" value="GAF_2"/>
    <property type="match status" value="1"/>
</dbReference>
<dbReference type="InterPro" id="IPR000700">
    <property type="entry name" value="PAS-assoc_C"/>
</dbReference>
<dbReference type="PANTHER" id="PTHR44757">
    <property type="entry name" value="DIGUANYLATE CYCLASE DGCP"/>
    <property type="match status" value="1"/>
</dbReference>
<evidence type="ECO:0000256" key="2">
    <source>
        <dbReference type="ARBA" id="ARBA00023163"/>
    </source>
</evidence>
<organism evidence="6 7">
    <name type="scientific">Natrinema versiforme</name>
    <dbReference type="NCBI Taxonomy" id="88724"/>
    <lineage>
        <taxon>Archaea</taxon>
        <taxon>Methanobacteriati</taxon>
        <taxon>Methanobacteriota</taxon>
        <taxon>Stenosarchaea group</taxon>
        <taxon>Halobacteria</taxon>
        <taxon>Halobacteriales</taxon>
        <taxon>Natrialbaceae</taxon>
        <taxon>Natrinema</taxon>
    </lineage>
</organism>
<dbReference type="PANTHER" id="PTHR44757:SF2">
    <property type="entry name" value="BIOFILM ARCHITECTURE MAINTENANCE PROTEIN MBAA"/>
    <property type="match status" value="1"/>
</dbReference>
<evidence type="ECO:0000313" key="7">
    <source>
        <dbReference type="Proteomes" id="UP000302218"/>
    </source>
</evidence>
<name>A0A4P8WMY5_9EURY</name>
<dbReference type="InterPro" id="IPR007050">
    <property type="entry name" value="HTH_bacterioopsin"/>
</dbReference>
<evidence type="ECO:0000259" key="4">
    <source>
        <dbReference type="PROSITE" id="PS50112"/>
    </source>
</evidence>
<proteinExistence type="predicted"/>
<keyword evidence="2" id="KW-0804">Transcription</keyword>
<dbReference type="InterPro" id="IPR000014">
    <property type="entry name" value="PAS"/>
</dbReference>
<dbReference type="InterPro" id="IPR031803">
    <property type="entry name" value="BAT_GAF/HTH-assoc"/>
</dbReference>
<dbReference type="SUPFAM" id="SSF55781">
    <property type="entry name" value="GAF domain-like"/>
    <property type="match status" value="1"/>
</dbReference>